<dbReference type="Proteomes" id="UP001151002">
    <property type="component" value="Unassembled WGS sequence"/>
</dbReference>
<organism evidence="2 3">
    <name type="scientific">Paractinoplanes pyxinae</name>
    <dbReference type="NCBI Taxonomy" id="2997416"/>
    <lineage>
        <taxon>Bacteria</taxon>
        <taxon>Bacillati</taxon>
        <taxon>Actinomycetota</taxon>
        <taxon>Actinomycetes</taxon>
        <taxon>Micromonosporales</taxon>
        <taxon>Micromonosporaceae</taxon>
        <taxon>Paractinoplanes</taxon>
    </lineage>
</organism>
<dbReference type="PANTHER" id="PTHR35525">
    <property type="entry name" value="BLL6575 PROTEIN"/>
    <property type="match status" value="1"/>
</dbReference>
<dbReference type="Gene3D" id="1.10.3300.10">
    <property type="entry name" value="Jann2411-like domain"/>
    <property type="match status" value="1"/>
</dbReference>
<comment type="caution">
    <text evidence="2">The sequence shown here is derived from an EMBL/GenBank/DDBJ whole genome shotgun (WGS) entry which is preliminary data.</text>
</comment>
<reference evidence="2" key="1">
    <citation type="submission" date="2022-11" db="EMBL/GenBank/DDBJ databases">
        <authorList>
            <person name="Somphong A."/>
            <person name="Phongsopitanun W."/>
        </authorList>
    </citation>
    <scope>NUCLEOTIDE SEQUENCE</scope>
    <source>
        <strain evidence="2">Pm04-4</strain>
    </source>
</reference>
<dbReference type="PANTHER" id="PTHR35525:SF3">
    <property type="entry name" value="BLL6575 PROTEIN"/>
    <property type="match status" value="1"/>
</dbReference>
<evidence type="ECO:0000259" key="1">
    <source>
        <dbReference type="Pfam" id="PF11706"/>
    </source>
</evidence>
<proteinExistence type="predicted"/>
<name>A0ABT4AUY5_9ACTN</name>
<protein>
    <submittedName>
        <fullName evidence="2">CGNR zinc finger domain-containing protein</fullName>
    </submittedName>
</protein>
<dbReference type="Pfam" id="PF11706">
    <property type="entry name" value="zf-CGNR"/>
    <property type="match status" value="1"/>
</dbReference>
<sequence length="190" mass="21243">MSTHADPRPLIGEPLPLDLLNTRWSDDDGAYDLFDRPDGLAIWLNSAGLAGIAPDSPGARDALIATRAALFALVQPGTTEPARARDMLNETLGHGHVRRVLTEDGPQSPIETDSPDWIAAWRAAEHYLRLLEEKPDRIRKCANPECPLRFYDVSKAGARRWCSMATCGNRAKYRSHYARQHQPKEDPTHR</sequence>
<dbReference type="SUPFAM" id="SSF160904">
    <property type="entry name" value="Jann2411-like"/>
    <property type="match status" value="1"/>
</dbReference>
<dbReference type="RefSeq" id="WP_267562021.1">
    <property type="nucleotide sequence ID" value="NZ_JAPNTZ010000003.1"/>
</dbReference>
<evidence type="ECO:0000313" key="3">
    <source>
        <dbReference type="Proteomes" id="UP001151002"/>
    </source>
</evidence>
<gene>
    <name evidence="2" type="ORF">OWR29_08570</name>
</gene>
<keyword evidence="3" id="KW-1185">Reference proteome</keyword>
<dbReference type="InterPro" id="IPR023286">
    <property type="entry name" value="ABATE_dom_sf"/>
</dbReference>
<evidence type="ECO:0000313" key="2">
    <source>
        <dbReference type="EMBL" id="MCY1138048.1"/>
    </source>
</evidence>
<feature type="domain" description="Zinc finger CGNR" evidence="1">
    <location>
        <begin position="137"/>
        <end position="180"/>
    </location>
</feature>
<dbReference type="InterPro" id="IPR010852">
    <property type="entry name" value="ABATE"/>
</dbReference>
<dbReference type="Pfam" id="PF07336">
    <property type="entry name" value="ABATE"/>
    <property type="match status" value="1"/>
</dbReference>
<accession>A0ABT4AUY5</accession>
<dbReference type="InterPro" id="IPR021005">
    <property type="entry name" value="Znf_CGNR"/>
</dbReference>
<dbReference type="EMBL" id="JAPNTZ010000003">
    <property type="protein sequence ID" value="MCY1138048.1"/>
    <property type="molecule type" value="Genomic_DNA"/>
</dbReference>